<organism evidence="2 3">
    <name type="scientific">Actinoallomurus bryophytorum</name>
    <dbReference type="NCBI Taxonomy" id="1490222"/>
    <lineage>
        <taxon>Bacteria</taxon>
        <taxon>Bacillati</taxon>
        <taxon>Actinomycetota</taxon>
        <taxon>Actinomycetes</taxon>
        <taxon>Streptosporangiales</taxon>
        <taxon>Thermomonosporaceae</taxon>
        <taxon>Actinoallomurus</taxon>
    </lineage>
</organism>
<sequence length="174" mass="19207">MQDTALVALFTGGSTAVAAALGAGWQVLGESLRSRHERQRQNEAREAERQEAHESRLRRELARTRSAVLLLAVTVRICMDIRRDQHARLNDQDLVEMLGRARDCYYEANVEIEALRALANGGEQALTAIEALISVVAEAFSHVRSASSEQGDPDQVETLIRSALREVSEAVRSV</sequence>
<comment type="caution">
    <text evidence="2">The sequence shown here is derived from an EMBL/GenBank/DDBJ whole genome shotgun (WGS) entry which is preliminary data.</text>
</comment>
<evidence type="ECO:0000313" key="3">
    <source>
        <dbReference type="Proteomes" id="UP000316096"/>
    </source>
</evidence>
<dbReference type="EMBL" id="VFOZ01000001">
    <property type="protein sequence ID" value="TQL96752.1"/>
    <property type="molecule type" value="Genomic_DNA"/>
</dbReference>
<dbReference type="RefSeq" id="WP_141955572.1">
    <property type="nucleotide sequence ID" value="NZ_VFOZ01000001.1"/>
</dbReference>
<dbReference type="AlphaFoldDB" id="A0A543CI15"/>
<accession>A0A543CI15</accession>
<feature type="region of interest" description="Disordered" evidence="1">
    <location>
        <begin position="36"/>
        <end position="57"/>
    </location>
</feature>
<keyword evidence="3" id="KW-1185">Reference proteome</keyword>
<evidence type="ECO:0000313" key="2">
    <source>
        <dbReference type="EMBL" id="TQL96752.1"/>
    </source>
</evidence>
<gene>
    <name evidence="2" type="ORF">FB559_2304</name>
</gene>
<feature type="compositionally biased region" description="Basic and acidic residues" evidence="1">
    <location>
        <begin position="39"/>
        <end position="57"/>
    </location>
</feature>
<name>A0A543CI15_9ACTN</name>
<reference evidence="2 3" key="1">
    <citation type="submission" date="2019-06" db="EMBL/GenBank/DDBJ databases">
        <title>Sequencing the genomes of 1000 actinobacteria strains.</title>
        <authorList>
            <person name="Klenk H.-P."/>
        </authorList>
    </citation>
    <scope>NUCLEOTIDE SEQUENCE [LARGE SCALE GENOMIC DNA]</scope>
    <source>
        <strain evidence="2 3">DSM 102200</strain>
    </source>
</reference>
<evidence type="ECO:0000256" key="1">
    <source>
        <dbReference type="SAM" id="MobiDB-lite"/>
    </source>
</evidence>
<proteinExistence type="predicted"/>
<protein>
    <submittedName>
        <fullName evidence="2">Uncharacterized protein</fullName>
    </submittedName>
</protein>
<dbReference type="Proteomes" id="UP000316096">
    <property type="component" value="Unassembled WGS sequence"/>
</dbReference>